<organism evidence="3 4">
    <name type="scientific">Streptomyces chilikensis</name>
    <dbReference type="NCBI Taxonomy" id="1194079"/>
    <lineage>
        <taxon>Bacteria</taxon>
        <taxon>Bacillati</taxon>
        <taxon>Actinomycetota</taxon>
        <taxon>Actinomycetes</taxon>
        <taxon>Kitasatosporales</taxon>
        <taxon>Streptomycetaceae</taxon>
        <taxon>Streptomyces</taxon>
    </lineage>
</organism>
<feature type="compositionally biased region" description="Pro residues" evidence="1">
    <location>
        <begin position="198"/>
        <end position="207"/>
    </location>
</feature>
<keyword evidence="2" id="KW-0812">Transmembrane</keyword>
<accession>A0ABV3EYM1</accession>
<dbReference type="Proteomes" id="UP001551584">
    <property type="component" value="Unassembled WGS sequence"/>
</dbReference>
<feature type="region of interest" description="Disordered" evidence="1">
    <location>
        <begin position="113"/>
        <end position="261"/>
    </location>
</feature>
<evidence type="ECO:0008006" key="5">
    <source>
        <dbReference type="Google" id="ProtNLM"/>
    </source>
</evidence>
<keyword evidence="2" id="KW-1133">Transmembrane helix</keyword>
<proteinExistence type="predicted"/>
<reference evidence="3 4" key="1">
    <citation type="submission" date="2024-06" db="EMBL/GenBank/DDBJ databases">
        <title>The Natural Products Discovery Center: Release of the First 8490 Sequenced Strains for Exploring Actinobacteria Biosynthetic Diversity.</title>
        <authorList>
            <person name="Kalkreuter E."/>
            <person name="Kautsar S.A."/>
            <person name="Yang D."/>
            <person name="Bader C.D."/>
            <person name="Teijaro C.N."/>
            <person name="Fluegel L."/>
            <person name="Davis C.M."/>
            <person name="Simpson J.R."/>
            <person name="Lauterbach L."/>
            <person name="Steele A.D."/>
            <person name="Gui C."/>
            <person name="Meng S."/>
            <person name="Li G."/>
            <person name="Viehrig K."/>
            <person name="Ye F."/>
            <person name="Su P."/>
            <person name="Kiefer A.F."/>
            <person name="Nichols A."/>
            <person name="Cepeda A.J."/>
            <person name="Yan W."/>
            <person name="Fan B."/>
            <person name="Jiang Y."/>
            <person name="Adhikari A."/>
            <person name="Zheng C.-J."/>
            <person name="Schuster L."/>
            <person name="Cowan T.M."/>
            <person name="Smanski M.J."/>
            <person name="Chevrette M.G."/>
            <person name="De Carvalho L.P.S."/>
            <person name="Shen B."/>
        </authorList>
    </citation>
    <scope>NUCLEOTIDE SEQUENCE [LARGE SCALE GENOMIC DNA]</scope>
    <source>
        <strain evidence="3 4">NPDC048117</strain>
    </source>
</reference>
<dbReference type="PRINTS" id="PR01217">
    <property type="entry name" value="PRICHEXTENSN"/>
</dbReference>
<name>A0ABV3EYM1_9ACTN</name>
<dbReference type="RefSeq" id="WP_359277831.1">
    <property type="nucleotide sequence ID" value="NZ_JBEZNA010000112.1"/>
</dbReference>
<evidence type="ECO:0000313" key="4">
    <source>
        <dbReference type="Proteomes" id="UP001551584"/>
    </source>
</evidence>
<evidence type="ECO:0000256" key="1">
    <source>
        <dbReference type="SAM" id="MobiDB-lite"/>
    </source>
</evidence>
<feature type="compositionally biased region" description="Low complexity" evidence="1">
    <location>
        <begin position="51"/>
        <end position="61"/>
    </location>
</feature>
<sequence>MQLRNWREDIRAGRPALLSGPWESADRAGHTHDPNEVTVQLDGVGREVGEEPGAASPAGAVRGEGADGPVFVDESGRRGRRYRRIGTGVGVACAVYAVVIAVTLLSGNSHAPWMPAPGRQQERGPGADGAVTGPPPADRAGPSGAPARMPGGRPSASAGGDGATPSAGAASGKPADDRPAADGDDAVEPGKEGAEPAPARPSPVPEPEPGDEPDPQPTTRTPDPAPTESTPPDPGPTGSAAPADTTTVAAGPAGPVPRPPA</sequence>
<comment type="caution">
    <text evidence="3">The sequence shown here is derived from an EMBL/GenBank/DDBJ whole genome shotgun (WGS) entry which is preliminary data.</text>
</comment>
<keyword evidence="4" id="KW-1185">Reference proteome</keyword>
<protein>
    <recommendedName>
        <fullName evidence="5">Translation initiation factor IF-2</fullName>
    </recommendedName>
</protein>
<keyword evidence="2" id="KW-0472">Membrane</keyword>
<dbReference type="EMBL" id="JBEZNA010000112">
    <property type="protein sequence ID" value="MEU9581316.1"/>
    <property type="molecule type" value="Genomic_DNA"/>
</dbReference>
<feature type="transmembrane region" description="Helical" evidence="2">
    <location>
        <begin position="85"/>
        <end position="105"/>
    </location>
</feature>
<feature type="compositionally biased region" description="Pro residues" evidence="1">
    <location>
        <begin position="223"/>
        <end position="235"/>
    </location>
</feature>
<feature type="compositionally biased region" description="Low complexity" evidence="1">
    <location>
        <begin position="240"/>
        <end position="253"/>
    </location>
</feature>
<evidence type="ECO:0000313" key="3">
    <source>
        <dbReference type="EMBL" id="MEU9581316.1"/>
    </source>
</evidence>
<evidence type="ECO:0000256" key="2">
    <source>
        <dbReference type="SAM" id="Phobius"/>
    </source>
</evidence>
<feature type="region of interest" description="Disordered" evidence="1">
    <location>
        <begin position="49"/>
        <end position="73"/>
    </location>
</feature>
<gene>
    <name evidence="3" type="ORF">AB0D95_29275</name>
</gene>